<feature type="transmembrane region" description="Helical" evidence="11">
    <location>
        <begin position="38"/>
        <end position="55"/>
    </location>
</feature>
<feature type="transmembrane region" description="Helical" evidence="11">
    <location>
        <begin position="247"/>
        <end position="270"/>
    </location>
</feature>
<keyword evidence="8 11" id="KW-0406">Ion transport</keyword>
<evidence type="ECO:0000256" key="5">
    <source>
        <dbReference type="ARBA" id="ARBA00022692"/>
    </source>
</evidence>
<keyword evidence="6 11" id="KW-0375">Hydrogen ion transport</keyword>
<dbReference type="PANTHER" id="PTHR42823">
    <property type="entry name" value="ATP SYNTHASE SUBUNIT A, CHLOROPLASTIC"/>
    <property type="match status" value="1"/>
</dbReference>
<evidence type="ECO:0000256" key="11">
    <source>
        <dbReference type="HAMAP-Rule" id="MF_01393"/>
    </source>
</evidence>
<keyword evidence="3 11" id="KW-0813">Transport</keyword>
<evidence type="ECO:0000256" key="12">
    <source>
        <dbReference type="RuleBase" id="RU000483"/>
    </source>
</evidence>
<evidence type="ECO:0000256" key="10">
    <source>
        <dbReference type="ARBA" id="ARBA00023310"/>
    </source>
</evidence>
<evidence type="ECO:0000256" key="3">
    <source>
        <dbReference type="ARBA" id="ARBA00022448"/>
    </source>
</evidence>
<dbReference type="Proteomes" id="UP000033930">
    <property type="component" value="Unassembled WGS sequence"/>
</dbReference>
<evidence type="ECO:0000313" key="13">
    <source>
        <dbReference type="EMBL" id="KKR99846.1"/>
    </source>
</evidence>
<dbReference type="GO" id="GO:0045259">
    <property type="term" value="C:proton-transporting ATP synthase complex"/>
    <property type="evidence" value="ECO:0007669"/>
    <property type="project" value="UniProtKB-KW"/>
</dbReference>
<comment type="subcellular location">
    <subcellularLocation>
        <location evidence="11 12">Cell membrane</location>
        <topology evidence="11 12">Multi-pass membrane protein</topology>
    </subcellularLocation>
    <subcellularLocation>
        <location evidence="1">Membrane</location>
        <topology evidence="1">Multi-pass membrane protein</topology>
    </subcellularLocation>
</comment>
<protein>
    <recommendedName>
        <fullName evidence="11 12">ATP synthase subunit a</fullName>
    </recommendedName>
    <alternativeName>
        <fullName evidence="11">ATP synthase F0 sector subunit a</fullName>
    </alternativeName>
    <alternativeName>
        <fullName evidence="11">F-ATPase subunit 6</fullName>
    </alternativeName>
</protein>
<evidence type="ECO:0000313" key="14">
    <source>
        <dbReference type="Proteomes" id="UP000033930"/>
    </source>
</evidence>
<organism evidence="13 14">
    <name type="scientific">Candidatus Uhrbacteria bacterium GW2011_GWC1_41_20</name>
    <dbReference type="NCBI Taxonomy" id="1618983"/>
    <lineage>
        <taxon>Bacteria</taxon>
        <taxon>Candidatus Uhriibacteriota</taxon>
    </lineage>
</organism>
<proteinExistence type="inferred from homology"/>
<evidence type="ECO:0000256" key="4">
    <source>
        <dbReference type="ARBA" id="ARBA00022547"/>
    </source>
</evidence>
<dbReference type="SUPFAM" id="SSF81336">
    <property type="entry name" value="F1F0 ATP synthase subunit A"/>
    <property type="match status" value="1"/>
</dbReference>
<feature type="transmembrane region" description="Helical" evidence="11">
    <location>
        <begin position="188"/>
        <end position="206"/>
    </location>
</feature>
<keyword evidence="9 11" id="KW-0472">Membrane</keyword>
<dbReference type="InterPro" id="IPR023011">
    <property type="entry name" value="ATP_synth_F0_asu_AS"/>
</dbReference>
<dbReference type="GO" id="GO:0046933">
    <property type="term" value="F:proton-transporting ATP synthase activity, rotational mechanism"/>
    <property type="evidence" value="ECO:0007669"/>
    <property type="project" value="UniProtKB-UniRule"/>
</dbReference>
<dbReference type="PANTHER" id="PTHR42823:SF3">
    <property type="entry name" value="ATP SYNTHASE SUBUNIT A, CHLOROPLASTIC"/>
    <property type="match status" value="1"/>
</dbReference>
<feature type="transmembrane region" description="Helical" evidence="11">
    <location>
        <begin position="144"/>
        <end position="167"/>
    </location>
</feature>
<dbReference type="GO" id="GO:0042777">
    <property type="term" value="P:proton motive force-driven plasma membrane ATP synthesis"/>
    <property type="evidence" value="ECO:0007669"/>
    <property type="project" value="TreeGrafter"/>
</dbReference>
<dbReference type="PATRIC" id="fig|1618983.3.peg.99"/>
<comment type="function">
    <text evidence="11 12">Key component of the proton channel; it plays a direct role in the translocation of protons across the membrane.</text>
</comment>
<evidence type="ECO:0000256" key="6">
    <source>
        <dbReference type="ARBA" id="ARBA00022781"/>
    </source>
</evidence>
<dbReference type="InterPro" id="IPR035908">
    <property type="entry name" value="F0_ATP_A_sf"/>
</dbReference>
<dbReference type="CDD" id="cd00310">
    <property type="entry name" value="ATP-synt_Fo_a_6"/>
    <property type="match status" value="1"/>
</dbReference>
<evidence type="ECO:0000256" key="2">
    <source>
        <dbReference type="ARBA" id="ARBA00006810"/>
    </source>
</evidence>
<dbReference type="HAMAP" id="MF_01393">
    <property type="entry name" value="ATP_synth_a_bact"/>
    <property type="match status" value="1"/>
</dbReference>
<name>A0A0G0VJR0_9BACT</name>
<evidence type="ECO:0000256" key="9">
    <source>
        <dbReference type="ARBA" id="ARBA00023136"/>
    </source>
</evidence>
<dbReference type="PROSITE" id="PS00449">
    <property type="entry name" value="ATPASE_A"/>
    <property type="match status" value="1"/>
</dbReference>
<accession>A0A0G0VJR0</accession>
<dbReference type="NCBIfam" id="TIGR01131">
    <property type="entry name" value="ATP_synt_6_or_A"/>
    <property type="match status" value="1"/>
</dbReference>
<keyword evidence="5 11" id="KW-0812">Transmembrane</keyword>
<evidence type="ECO:0000256" key="8">
    <source>
        <dbReference type="ARBA" id="ARBA00023065"/>
    </source>
</evidence>
<keyword evidence="10 11" id="KW-0066">ATP synthesis</keyword>
<reference evidence="13 14" key="1">
    <citation type="journal article" date="2015" name="Nature">
        <title>rRNA introns, odd ribosomes, and small enigmatic genomes across a large radiation of phyla.</title>
        <authorList>
            <person name="Brown C.T."/>
            <person name="Hug L.A."/>
            <person name="Thomas B.C."/>
            <person name="Sharon I."/>
            <person name="Castelle C.J."/>
            <person name="Singh A."/>
            <person name="Wilkins M.J."/>
            <person name="Williams K.H."/>
            <person name="Banfield J.F."/>
        </authorList>
    </citation>
    <scope>NUCLEOTIDE SEQUENCE [LARGE SCALE GENOMIC DNA]</scope>
</reference>
<dbReference type="InterPro" id="IPR000568">
    <property type="entry name" value="ATP_synth_F0_asu"/>
</dbReference>
<dbReference type="Pfam" id="PF00119">
    <property type="entry name" value="ATP-synt_A"/>
    <property type="match status" value="1"/>
</dbReference>
<comment type="caution">
    <text evidence="13">The sequence shown here is derived from an EMBL/GenBank/DDBJ whole genome shotgun (WGS) entry which is preliminary data.</text>
</comment>
<sequence>MQSCTKRENKIELALASIPLAAEPIFEIGKFTITNTMLNAYIAVAFFCLVAYIVTKRRSIIPKGIYNFIEMLIEFVLSEIEKVTNNKANARKFLPLVATIFFFILFSNWLGQLPGTGSIGVYGLMHGEMELIPLLRPATSDLNMTLGIAIIAILSTHLTGLRSVGVFNHISKFFNVRGILRSFKKGPMAVVVAVVEFFIGLIEIIGEFAKTLSLSLRLFGNIFAGEVLMTVMLGLFSYVLPIPFIFLEILVGIIQATVFAMLTLAFLVVATMSHGEHKEEHHQKVTAHA</sequence>
<feature type="transmembrane region" description="Helical" evidence="11">
    <location>
        <begin position="218"/>
        <end position="240"/>
    </location>
</feature>
<dbReference type="Gene3D" id="1.20.120.220">
    <property type="entry name" value="ATP synthase, F0 complex, subunit A"/>
    <property type="match status" value="1"/>
</dbReference>
<dbReference type="EMBL" id="LCAW01000002">
    <property type="protein sequence ID" value="KKR99846.1"/>
    <property type="molecule type" value="Genomic_DNA"/>
</dbReference>
<keyword evidence="4 11" id="KW-0138">CF(0)</keyword>
<dbReference type="InterPro" id="IPR045082">
    <property type="entry name" value="ATP_syn_F0_a_bact/chloroplast"/>
</dbReference>
<dbReference type="AlphaFoldDB" id="A0A0G0VJR0"/>
<gene>
    <name evidence="11" type="primary">atpB</name>
    <name evidence="13" type="ORF">UU50_C0002G0028</name>
</gene>
<dbReference type="GO" id="GO:0005886">
    <property type="term" value="C:plasma membrane"/>
    <property type="evidence" value="ECO:0007669"/>
    <property type="project" value="UniProtKB-SubCell"/>
</dbReference>
<evidence type="ECO:0000256" key="7">
    <source>
        <dbReference type="ARBA" id="ARBA00022989"/>
    </source>
</evidence>
<feature type="transmembrane region" description="Helical" evidence="11">
    <location>
        <begin position="93"/>
        <end position="111"/>
    </location>
</feature>
<keyword evidence="11" id="KW-1003">Cell membrane</keyword>
<comment type="similarity">
    <text evidence="2 11 12">Belongs to the ATPase A chain family.</text>
</comment>
<evidence type="ECO:0000256" key="1">
    <source>
        <dbReference type="ARBA" id="ARBA00004141"/>
    </source>
</evidence>
<keyword evidence="7 11" id="KW-1133">Transmembrane helix</keyword>